<dbReference type="RefSeq" id="WP_148867344.1">
    <property type="nucleotide sequence ID" value="NZ_VNHO01000016.1"/>
</dbReference>
<evidence type="ECO:0000259" key="7">
    <source>
        <dbReference type="PROSITE" id="PS51078"/>
    </source>
</evidence>
<dbReference type="PROSITE" id="PS51078">
    <property type="entry name" value="ICLR_ED"/>
    <property type="match status" value="1"/>
</dbReference>
<accession>A0A5S5ANP7</accession>
<dbReference type="GO" id="GO:0045892">
    <property type="term" value="P:negative regulation of DNA-templated transcription"/>
    <property type="evidence" value="ECO:0007669"/>
    <property type="project" value="TreeGrafter"/>
</dbReference>
<dbReference type="OrthoDB" id="9791752at2"/>
<dbReference type="PANTHER" id="PTHR30136:SF24">
    <property type="entry name" value="HTH-TYPE TRANSCRIPTIONAL REPRESSOR ALLR"/>
    <property type="match status" value="1"/>
</dbReference>
<dbReference type="Gene3D" id="3.30.450.40">
    <property type="match status" value="1"/>
</dbReference>
<name>A0A5S5ANP7_9FIRM</name>
<dbReference type="GO" id="GO:0003700">
    <property type="term" value="F:DNA-binding transcription factor activity"/>
    <property type="evidence" value="ECO:0007669"/>
    <property type="project" value="TreeGrafter"/>
</dbReference>
<dbReference type="EMBL" id="VNHO01000016">
    <property type="protein sequence ID" value="TYP53249.1"/>
    <property type="molecule type" value="Genomic_DNA"/>
</dbReference>
<evidence type="ECO:0000256" key="2">
    <source>
        <dbReference type="ARBA" id="ARBA00023125"/>
    </source>
</evidence>
<dbReference type="AlphaFoldDB" id="A0A5S5ANP7"/>
<organism evidence="8 9">
    <name type="scientific">Thermosediminibacter litoriperuensis</name>
    <dbReference type="NCBI Taxonomy" id="291989"/>
    <lineage>
        <taxon>Bacteria</taxon>
        <taxon>Bacillati</taxon>
        <taxon>Bacillota</taxon>
        <taxon>Clostridia</taxon>
        <taxon>Thermosediminibacterales</taxon>
        <taxon>Thermosediminibacteraceae</taxon>
        <taxon>Thermosediminibacter</taxon>
    </lineage>
</organism>
<dbReference type="InterPro" id="IPR014757">
    <property type="entry name" value="Tscrpt_reg_IclR_C"/>
</dbReference>
<comment type="caution">
    <text evidence="8">The sequence shown here is derived from an EMBL/GenBank/DDBJ whole genome shotgun (WGS) entry which is preliminary data.</text>
</comment>
<evidence type="ECO:0000256" key="1">
    <source>
        <dbReference type="ARBA" id="ARBA00023015"/>
    </source>
</evidence>
<dbReference type="GO" id="GO:0003677">
    <property type="term" value="F:DNA binding"/>
    <property type="evidence" value="ECO:0007669"/>
    <property type="project" value="UniProtKB-KW"/>
</dbReference>
<dbReference type="Pfam" id="PF01614">
    <property type="entry name" value="IclR_C"/>
    <property type="match status" value="1"/>
</dbReference>
<dbReference type="InterPro" id="IPR036388">
    <property type="entry name" value="WH-like_DNA-bd_sf"/>
</dbReference>
<evidence type="ECO:0000256" key="3">
    <source>
        <dbReference type="ARBA" id="ARBA00023163"/>
    </source>
</evidence>
<keyword evidence="3" id="KW-0804">Transcription</keyword>
<dbReference type="Gene3D" id="1.10.10.10">
    <property type="entry name" value="Winged helix-like DNA-binding domain superfamily/Winged helix DNA-binding domain"/>
    <property type="match status" value="1"/>
</dbReference>
<protein>
    <recommendedName>
        <fullName evidence="5">Glycerol operon regulatory protein</fullName>
    </recommendedName>
</protein>
<dbReference type="InterPro" id="IPR029016">
    <property type="entry name" value="GAF-like_dom_sf"/>
</dbReference>
<evidence type="ECO:0000259" key="6">
    <source>
        <dbReference type="PROSITE" id="PS51077"/>
    </source>
</evidence>
<dbReference type="Proteomes" id="UP000322294">
    <property type="component" value="Unassembled WGS sequence"/>
</dbReference>
<keyword evidence="1" id="KW-0805">Transcription regulation</keyword>
<evidence type="ECO:0000313" key="8">
    <source>
        <dbReference type="EMBL" id="TYP53249.1"/>
    </source>
</evidence>
<dbReference type="SUPFAM" id="SSF46785">
    <property type="entry name" value="Winged helix' DNA-binding domain"/>
    <property type="match status" value="1"/>
</dbReference>
<evidence type="ECO:0000256" key="4">
    <source>
        <dbReference type="ARBA" id="ARBA00058938"/>
    </source>
</evidence>
<dbReference type="InterPro" id="IPR036390">
    <property type="entry name" value="WH_DNA-bd_sf"/>
</dbReference>
<proteinExistence type="predicted"/>
<evidence type="ECO:0000313" key="9">
    <source>
        <dbReference type="Proteomes" id="UP000322294"/>
    </source>
</evidence>
<sequence length="257" mass="28917">MQGENTVQSIERAMRILEELAGEKDGIGVTDLSCRVQLHKSTVHRILNTLLRLGYVEQNLYSEKYRLGTKLLYLGGAILDRMDIRRESHELLKQLAEEVNETVHLVIPDNDKALYVDKIDSNRTIRMYSQIGRRAPLHASAVGKAILAFSTPDYVEKIINNGLERYTKNTIVDPDKLIEHLKEIRVRGYAVDDEENEEGIRCVGAPVFDYTGKVIAAVSISGSTVTIPPERVPELASKVLDCARIISRKMGWRAGEM</sequence>
<dbReference type="SUPFAM" id="SSF55781">
    <property type="entry name" value="GAF domain-like"/>
    <property type="match status" value="1"/>
</dbReference>
<dbReference type="InterPro" id="IPR050707">
    <property type="entry name" value="HTH_MetabolicPath_Reg"/>
</dbReference>
<comment type="function">
    <text evidence="4">May be an activator protein for the gylABX operon.</text>
</comment>
<feature type="domain" description="HTH iclR-type" evidence="6">
    <location>
        <begin position="7"/>
        <end position="69"/>
    </location>
</feature>
<dbReference type="InterPro" id="IPR005471">
    <property type="entry name" value="Tscrpt_reg_IclR_N"/>
</dbReference>
<dbReference type="PANTHER" id="PTHR30136">
    <property type="entry name" value="HELIX-TURN-HELIX TRANSCRIPTIONAL REGULATOR, ICLR FAMILY"/>
    <property type="match status" value="1"/>
</dbReference>
<dbReference type="Pfam" id="PF09339">
    <property type="entry name" value="HTH_IclR"/>
    <property type="match status" value="1"/>
</dbReference>
<dbReference type="FunFam" id="1.10.10.10:FF:000056">
    <property type="entry name" value="IclR family transcriptional regulator"/>
    <property type="match status" value="1"/>
</dbReference>
<keyword evidence="2" id="KW-0238">DNA-binding</keyword>
<reference evidence="8 9" key="1">
    <citation type="submission" date="2019-07" db="EMBL/GenBank/DDBJ databases">
        <title>Genomic Encyclopedia of Type Strains, Phase I: the one thousand microbial genomes (KMG-I) project.</title>
        <authorList>
            <person name="Kyrpides N."/>
        </authorList>
    </citation>
    <scope>NUCLEOTIDE SEQUENCE [LARGE SCALE GENOMIC DNA]</scope>
    <source>
        <strain evidence="8 9">DSM 16647</strain>
    </source>
</reference>
<gene>
    <name evidence="8" type="ORF">LZ11_01600</name>
</gene>
<dbReference type="PROSITE" id="PS51077">
    <property type="entry name" value="HTH_ICLR"/>
    <property type="match status" value="1"/>
</dbReference>
<keyword evidence="9" id="KW-1185">Reference proteome</keyword>
<dbReference type="SMART" id="SM00346">
    <property type="entry name" value="HTH_ICLR"/>
    <property type="match status" value="1"/>
</dbReference>
<feature type="domain" description="IclR-ED" evidence="7">
    <location>
        <begin position="70"/>
        <end position="252"/>
    </location>
</feature>
<evidence type="ECO:0000256" key="5">
    <source>
        <dbReference type="ARBA" id="ARBA00070406"/>
    </source>
</evidence>